<organism evidence="1 2">
    <name type="scientific">Brucella rhizosphaerae</name>
    <dbReference type="NCBI Taxonomy" id="571254"/>
    <lineage>
        <taxon>Bacteria</taxon>
        <taxon>Pseudomonadati</taxon>
        <taxon>Pseudomonadota</taxon>
        <taxon>Alphaproteobacteria</taxon>
        <taxon>Hyphomicrobiales</taxon>
        <taxon>Brucellaceae</taxon>
        <taxon>Brucella/Ochrobactrum group</taxon>
        <taxon>Brucella</taxon>
    </lineage>
</organism>
<evidence type="ECO:0000313" key="1">
    <source>
        <dbReference type="EMBL" id="OYR09752.1"/>
    </source>
</evidence>
<accession>A0A256F4I1</accession>
<dbReference type="EMBL" id="NNRK01000034">
    <property type="protein sequence ID" value="OYR09752.1"/>
    <property type="molecule type" value="Genomic_DNA"/>
</dbReference>
<gene>
    <name evidence="1" type="ORF">CEV32_2183</name>
</gene>
<sequence>MRRECGPKACCNCSNKYTVESHDKHGFNIGVKGDFSKFWGQI</sequence>
<reference evidence="1 2" key="1">
    <citation type="submission" date="2017-07" db="EMBL/GenBank/DDBJ databases">
        <title>Phylogenetic study on the rhizospheric bacterium Ochrobactrum sp. A44.</title>
        <authorList>
            <person name="Krzyzanowska D.M."/>
            <person name="Ossowicki A."/>
            <person name="Rajewska M."/>
            <person name="Maciag T."/>
            <person name="Kaczynski Z."/>
            <person name="Czerwicka M."/>
            <person name="Jafra S."/>
        </authorList>
    </citation>
    <scope>NUCLEOTIDE SEQUENCE [LARGE SCALE GENOMIC DNA]</scope>
    <source>
        <strain evidence="1 2">PR17</strain>
    </source>
</reference>
<protein>
    <submittedName>
        <fullName evidence="1">Uncharacterized protein</fullName>
    </submittedName>
</protein>
<name>A0A256F4I1_9HYPH</name>
<proteinExistence type="predicted"/>
<dbReference type="AlphaFoldDB" id="A0A256F4I1"/>
<evidence type="ECO:0000313" key="2">
    <source>
        <dbReference type="Proteomes" id="UP000216345"/>
    </source>
</evidence>
<keyword evidence="2" id="KW-1185">Reference proteome</keyword>
<dbReference type="Proteomes" id="UP000216345">
    <property type="component" value="Unassembled WGS sequence"/>
</dbReference>
<comment type="caution">
    <text evidence="1">The sequence shown here is derived from an EMBL/GenBank/DDBJ whole genome shotgun (WGS) entry which is preliminary data.</text>
</comment>